<sequence>MKKILLLLICMSCFESNQFESNIYTNIRQLQKYIDLPVPIQNAKYEISIKKLRDGAQDCNEITEIYAILEFSEQDYIKIIELANEKYNFPLVVNKDYCRDWYPNYIKEYFIEDSKELYKIASSYEGHKFLKENIIGNVIYFPTQNNTICYIISICSNQ</sequence>
<gene>
    <name evidence="1" type="ORF">DBX24_05765</name>
</gene>
<keyword evidence="2" id="KW-1185">Reference proteome</keyword>
<dbReference type="Proteomes" id="UP000464318">
    <property type="component" value="Chromosome"/>
</dbReference>
<name>A0A6P1QXI1_9FLAO</name>
<dbReference type="KEGG" id="bcad:DBX24_05765"/>
<proteinExistence type="predicted"/>
<dbReference type="EMBL" id="CP029149">
    <property type="protein sequence ID" value="QHN65424.1"/>
    <property type="molecule type" value="Genomic_DNA"/>
</dbReference>
<evidence type="ECO:0000313" key="1">
    <source>
        <dbReference type="EMBL" id="QHN65424.1"/>
    </source>
</evidence>
<evidence type="ECO:0000313" key="2">
    <source>
        <dbReference type="Proteomes" id="UP000464318"/>
    </source>
</evidence>
<dbReference type="RefSeq" id="WP_160224251.1">
    <property type="nucleotide sequence ID" value="NZ_CP029149.1"/>
</dbReference>
<accession>A0A6P1QXI1</accession>
<reference evidence="1 2" key="1">
    <citation type="submission" date="2018-04" db="EMBL/GenBank/DDBJ databases">
        <title>Characteristic and Complete Genome Sequencing of A Novel Member of Infective Endocarditis Causative Bacteria: Bergeyella cardium QL-PH.</title>
        <authorList>
            <person name="Pan H."/>
            <person name="Sun E."/>
            <person name="Zhang Y."/>
        </authorList>
    </citation>
    <scope>NUCLEOTIDE SEQUENCE [LARGE SCALE GENOMIC DNA]</scope>
    <source>
        <strain evidence="1 2">HPQL</strain>
    </source>
</reference>
<dbReference type="AlphaFoldDB" id="A0A6P1QXI1"/>
<protein>
    <submittedName>
        <fullName evidence="1">Uncharacterized protein</fullName>
    </submittedName>
</protein>
<organism evidence="1 2">
    <name type="scientific">Bergeyella cardium</name>
    <dbReference type="NCBI Taxonomy" id="1585976"/>
    <lineage>
        <taxon>Bacteria</taxon>
        <taxon>Pseudomonadati</taxon>
        <taxon>Bacteroidota</taxon>
        <taxon>Flavobacteriia</taxon>
        <taxon>Flavobacteriales</taxon>
        <taxon>Weeksellaceae</taxon>
        <taxon>Bergeyella</taxon>
    </lineage>
</organism>